<feature type="transmembrane region" description="Helical" evidence="1">
    <location>
        <begin position="427"/>
        <end position="451"/>
    </location>
</feature>
<dbReference type="OrthoDB" id="10020511at2"/>
<feature type="transmembrane region" description="Helical" evidence="1">
    <location>
        <begin position="84"/>
        <end position="104"/>
    </location>
</feature>
<feature type="transmembrane region" description="Helical" evidence="1">
    <location>
        <begin position="164"/>
        <end position="182"/>
    </location>
</feature>
<keyword evidence="1" id="KW-0472">Membrane</keyword>
<name>A0A510JES0_9FUSO</name>
<sequence>MFIDKWRHKLYEKFTIIDKIIIDYNEEEQKLYRITRKNNKKKVKILSVIIETLIISLLVCCFLVSFINIIYILKEKVKDYQMTIGLLMIFTLTGVLLFLLWLPYKLFKYSKVSIFGINWELFIEELKKINYKNDIKAIFCSFIALILIILASHTLFILEKINSKINFCIIMVTLDIILINLINKIENKNFNLKKRYLKFLIFFLRLLYILLSVLPIIIFLIAEMAMSYKFLIIFPLLILNGIILEISKLEYKKKKKFLKCYFGIILSHLFIIIYSTGKISKSIIIYLKKNILVPNNSDISYSLIIIICAISVIFMINNFVINLKEYQDKKNNYRKSKIDILKLILKKNKVSVEVKNLEEILSRIKEIRGEYDIKINWKIIIPITLINAVILFKIQHWNLKSMSDILWSKKDNILQLIEETLVVYKGIIYFSVFIFILILFIYPIWLGISFFKENIHQNKYISREKMMELEDILKDMMLLKLNDKSDET</sequence>
<reference evidence="2 3" key="1">
    <citation type="submission" date="2019-07" db="EMBL/GenBank/DDBJ databases">
        <title>Complete Genome Sequence of Leptotrichia goodfellowii Strain JCM 16774.</title>
        <authorList>
            <person name="Watanabe S."/>
            <person name="Cui L."/>
        </authorList>
    </citation>
    <scope>NUCLEOTIDE SEQUENCE [LARGE SCALE GENOMIC DNA]</scope>
    <source>
        <strain evidence="2 3">JCM16774</strain>
    </source>
</reference>
<protein>
    <submittedName>
        <fullName evidence="2">Uncharacterized protein</fullName>
    </submittedName>
</protein>
<accession>A0A510JES0</accession>
<feature type="transmembrane region" description="Helical" evidence="1">
    <location>
        <begin position="375"/>
        <end position="394"/>
    </location>
</feature>
<evidence type="ECO:0000313" key="2">
    <source>
        <dbReference type="EMBL" id="BBM36891.1"/>
    </source>
</evidence>
<feature type="transmembrane region" description="Helical" evidence="1">
    <location>
        <begin position="258"/>
        <end position="279"/>
    </location>
</feature>
<organism evidence="2 3">
    <name type="scientific">Pseudoleptotrichia goodfellowii</name>
    <dbReference type="NCBI Taxonomy" id="157692"/>
    <lineage>
        <taxon>Bacteria</taxon>
        <taxon>Fusobacteriati</taxon>
        <taxon>Fusobacteriota</taxon>
        <taxon>Fusobacteriia</taxon>
        <taxon>Fusobacteriales</taxon>
        <taxon>Leptotrichiaceae</taxon>
        <taxon>Pseudoleptotrichia</taxon>
    </lineage>
</organism>
<feature type="transmembrane region" description="Helical" evidence="1">
    <location>
        <begin position="45"/>
        <end position="72"/>
    </location>
</feature>
<keyword evidence="1" id="KW-1133">Transmembrane helix</keyword>
<feature type="transmembrane region" description="Helical" evidence="1">
    <location>
        <begin position="299"/>
        <end position="321"/>
    </location>
</feature>
<dbReference type="EMBL" id="AP019822">
    <property type="protein sequence ID" value="BBM36891.1"/>
    <property type="molecule type" value="Genomic_DNA"/>
</dbReference>
<dbReference type="KEGG" id="lgo:JCM16774_1837"/>
<feature type="transmembrane region" description="Helical" evidence="1">
    <location>
        <begin position="202"/>
        <end position="222"/>
    </location>
</feature>
<gene>
    <name evidence="2" type="ORF">JCM16774_1837</name>
</gene>
<feature type="transmembrane region" description="Helical" evidence="1">
    <location>
        <begin position="137"/>
        <end position="158"/>
    </location>
</feature>
<evidence type="ECO:0000256" key="1">
    <source>
        <dbReference type="SAM" id="Phobius"/>
    </source>
</evidence>
<dbReference type="RefSeq" id="WP_026738076.1">
    <property type="nucleotide sequence ID" value="NZ_AP019822.1"/>
</dbReference>
<feature type="transmembrane region" description="Helical" evidence="1">
    <location>
        <begin position="228"/>
        <end position="246"/>
    </location>
</feature>
<evidence type="ECO:0000313" key="3">
    <source>
        <dbReference type="Proteomes" id="UP000321606"/>
    </source>
</evidence>
<proteinExistence type="predicted"/>
<dbReference type="Proteomes" id="UP000321606">
    <property type="component" value="Chromosome"/>
</dbReference>
<keyword evidence="1" id="KW-0812">Transmembrane</keyword>
<dbReference type="STRING" id="714315.GCA_000516535_01844"/>
<dbReference type="AlphaFoldDB" id="A0A510JES0"/>